<dbReference type="RefSeq" id="WP_159072443.1">
    <property type="nucleotide sequence ID" value="NZ_CP022685.1"/>
</dbReference>
<dbReference type="PANTHER" id="PTHR33495">
    <property type="entry name" value="ANTI-SIGMA FACTOR ANTAGONIST TM_1081-RELATED-RELATED"/>
    <property type="match status" value="1"/>
</dbReference>
<evidence type="ECO:0000256" key="2">
    <source>
        <dbReference type="RuleBase" id="RU003749"/>
    </source>
</evidence>
<dbReference type="EMBL" id="CP022685">
    <property type="protein sequence ID" value="ATL25098.1"/>
    <property type="molecule type" value="Genomic_DNA"/>
</dbReference>
<dbReference type="AlphaFoldDB" id="A0A291Q0R7"/>
<dbReference type="InterPro" id="IPR002645">
    <property type="entry name" value="STAS_dom"/>
</dbReference>
<evidence type="ECO:0000259" key="3">
    <source>
        <dbReference type="PROSITE" id="PS50801"/>
    </source>
</evidence>
<sequence length="102" mass="11038">MAQGTPFTIETLDVLDTVLIHATGEIDLHNIGELAQALASHEHRLCELDLSQTTFIDSTTLTTLLGHRRRATAHGGALRLIDASPNVQRVFDITGTAHLFGP</sequence>
<name>A0A291Q0R7_9ACTN</name>
<dbReference type="KEGG" id="sfk:KY5_0080"/>
<protein>
    <recommendedName>
        <fullName evidence="2">Anti-sigma factor antagonist</fullName>
    </recommendedName>
</protein>
<dbReference type="SUPFAM" id="SSF52091">
    <property type="entry name" value="SpoIIaa-like"/>
    <property type="match status" value="1"/>
</dbReference>
<reference evidence="4 5" key="1">
    <citation type="submission" date="2017-08" db="EMBL/GenBank/DDBJ databases">
        <title>Complete Genome Sequence of Streptomyces formicae KY5, the formicamycin producer.</title>
        <authorList>
            <person name="Holmes N.A."/>
            <person name="Devine R."/>
            <person name="Qin Z."/>
            <person name="Seipke R.F."/>
            <person name="Wilkinson B."/>
            <person name="Hutchings M.I."/>
        </authorList>
    </citation>
    <scope>NUCLEOTIDE SEQUENCE [LARGE SCALE GENOMIC DNA]</scope>
    <source>
        <strain evidence="4 5">KY5</strain>
    </source>
</reference>
<dbReference type="InterPro" id="IPR003658">
    <property type="entry name" value="Anti-sigma_ant"/>
</dbReference>
<gene>
    <name evidence="4" type="ORF">KY5_0080</name>
</gene>
<evidence type="ECO:0000313" key="5">
    <source>
        <dbReference type="Proteomes" id="UP000221011"/>
    </source>
</evidence>
<evidence type="ECO:0000313" key="4">
    <source>
        <dbReference type="EMBL" id="ATL25098.1"/>
    </source>
</evidence>
<comment type="similarity">
    <text evidence="1 2">Belongs to the anti-sigma-factor antagonist family.</text>
</comment>
<organism evidence="4 5">
    <name type="scientific">Streptomyces formicae</name>
    <dbReference type="NCBI Taxonomy" id="1616117"/>
    <lineage>
        <taxon>Bacteria</taxon>
        <taxon>Bacillati</taxon>
        <taxon>Actinomycetota</taxon>
        <taxon>Actinomycetes</taxon>
        <taxon>Kitasatosporales</taxon>
        <taxon>Streptomycetaceae</taxon>
        <taxon>Streptomyces</taxon>
    </lineage>
</organism>
<evidence type="ECO:0000256" key="1">
    <source>
        <dbReference type="ARBA" id="ARBA00009013"/>
    </source>
</evidence>
<dbReference type="Gene3D" id="3.30.750.24">
    <property type="entry name" value="STAS domain"/>
    <property type="match status" value="1"/>
</dbReference>
<dbReference type="CDD" id="cd07043">
    <property type="entry name" value="STAS_anti-anti-sigma_factors"/>
    <property type="match status" value="1"/>
</dbReference>
<dbReference type="NCBIfam" id="TIGR00377">
    <property type="entry name" value="ant_ant_sig"/>
    <property type="match status" value="1"/>
</dbReference>
<keyword evidence="5" id="KW-1185">Reference proteome</keyword>
<accession>A0A291Q0R7</accession>
<feature type="domain" description="STAS" evidence="3">
    <location>
        <begin position="7"/>
        <end position="102"/>
    </location>
</feature>
<proteinExistence type="inferred from homology"/>
<dbReference type="Pfam" id="PF13466">
    <property type="entry name" value="STAS_2"/>
    <property type="match status" value="1"/>
</dbReference>
<dbReference type="Proteomes" id="UP000221011">
    <property type="component" value="Chromosome"/>
</dbReference>
<dbReference type="GO" id="GO:0043856">
    <property type="term" value="F:anti-sigma factor antagonist activity"/>
    <property type="evidence" value="ECO:0007669"/>
    <property type="project" value="InterPro"/>
</dbReference>
<dbReference type="PROSITE" id="PS50801">
    <property type="entry name" value="STAS"/>
    <property type="match status" value="1"/>
</dbReference>
<dbReference type="InterPro" id="IPR058548">
    <property type="entry name" value="MlaB-like_STAS"/>
</dbReference>
<dbReference type="InterPro" id="IPR036513">
    <property type="entry name" value="STAS_dom_sf"/>
</dbReference>
<dbReference type="PANTHER" id="PTHR33495:SF2">
    <property type="entry name" value="ANTI-SIGMA FACTOR ANTAGONIST TM_1081-RELATED"/>
    <property type="match status" value="1"/>
</dbReference>